<protein>
    <submittedName>
        <fullName evidence="2">Uncharacterized protein</fullName>
    </submittedName>
</protein>
<sequence length="80" mass="9288">MDAEPALRPLCESLDRRLLRYLRDVEGLAERRGRLERRMEEVRSSEAPRLSRIFWNEPPGGRGSGVRGQGGWKRGRKINK</sequence>
<dbReference type="AlphaFoldDB" id="A0A401TCJ7"/>
<evidence type="ECO:0000256" key="1">
    <source>
        <dbReference type="SAM" id="MobiDB-lite"/>
    </source>
</evidence>
<proteinExistence type="predicted"/>
<dbReference type="Proteomes" id="UP000287033">
    <property type="component" value="Unassembled WGS sequence"/>
</dbReference>
<evidence type="ECO:0000313" key="3">
    <source>
        <dbReference type="Proteomes" id="UP000287033"/>
    </source>
</evidence>
<gene>
    <name evidence="2" type="ORF">chiPu_0024057</name>
</gene>
<keyword evidence="3" id="KW-1185">Reference proteome</keyword>
<accession>A0A401TCJ7</accession>
<comment type="caution">
    <text evidence="2">The sequence shown here is derived from an EMBL/GenBank/DDBJ whole genome shotgun (WGS) entry which is preliminary data.</text>
</comment>
<evidence type="ECO:0000313" key="2">
    <source>
        <dbReference type="EMBL" id="GCC40381.1"/>
    </source>
</evidence>
<dbReference type="EMBL" id="BEZZ01031997">
    <property type="protein sequence ID" value="GCC40381.1"/>
    <property type="molecule type" value="Genomic_DNA"/>
</dbReference>
<reference evidence="2 3" key="1">
    <citation type="journal article" date="2018" name="Nat. Ecol. Evol.">
        <title>Shark genomes provide insights into elasmobranch evolution and the origin of vertebrates.</title>
        <authorList>
            <person name="Hara Y"/>
            <person name="Yamaguchi K"/>
            <person name="Onimaru K"/>
            <person name="Kadota M"/>
            <person name="Koyanagi M"/>
            <person name="Keeley SD"/>
            <person name="Tatsumi K"/>
            <person name="Tanaka K"/>
            <person name="Motone F"/>
            <person name="Kageyama Y"/>
            <person name="Nozu R"/>
            <person name="Adachi N"/>
            <person name="Nishimura O"/>
            <person name="Nakagawa R"/>
            <person name="Tanegashima C"/>
            <person name="Kiyatake I"/>
            <person name="Matsumoto R"/>
            <person name="Murakumo K"/>
            <person name="Nishida K"/>
            <person name="Terakita A"/>
            <person name="Kuratani S"/>
            <person name="Sato K"/>
            <person name="Hyodo S Kuraku.S."/>
        </authorList>
    </citation>
    <scope>NUCLEOTIDE SEQUENCE [LARGE SCALE GENOMIC DNA]</scope>
</reference>
<feature type="region of interest" description="Disordered" evidence="1">
    <location>
        <begin position="53"/>
        <end position="80"/>
    </location>
</feature>
<feature type="compositionally biased region" description="Gly residues" evidence="1">
    <location>
        <begin position="60"/>
        <end position="72"/>
    </location>
</feature>
<organism evidence="2 3">
    <name type="scientific">Chiloscyllium punctatum</name>
    <name type="common">Brownbanded bambooshark</name>
    <name type="synonym">Hemiscyllium punctatum</name>
    <dbReference type="NCBI Taxonomy" id="137246"/>
    <lineage>
        <taxon>Eukaryota</taxon>
        <taxon>Metazoa</taxon>
        <taxon>Chordata</taxon>
        <taxon>Craniata</taxon>
        <taxon>Vertebrata</taxon>
        <taxon>Chondrichthyes</taxon>
        <taxon>Elasmobranchii</taxon>
        <taxon>Galeomorphii</taxon>
        <taxon>Galeoidea</taxon>
        <taxon>Orectolobiformes</taxon>
        <taxon>Hemiscylliidae</taxon>
        <taxon>Chiloscyllium</taxon>
    </lineage>
</organism>
<name>A0A401TCJ7_CHIPU</name>